<sequence>MKKSLLALAALGVFAGAAHAQSSVTLYGIIDAGFVYNNNSSGQKLYAMNSGNLQGSRWGLRGTEDLGGGLKAIFVLENGFNVFNGQLGQGGAEFGRQAYVGLSTAQFGTVTLGRQYDSVVDYTGAFEVGSQWASYFGAHPGDLDNMNNSNRVNNAIKYTSANYAGFTFGGLYSLGGNAGQFNRNQIWSVGLGYSQGPLQLGAGYLNVKDPNYSFFGNTPNSRTATTAGTTTSNFGSSRVINGYASAKTQQVISAGGAYTFGAATVGATYSNTQFKDLGSEPGTGLTPTGGFTGGTGKFHNAEINFKYQLTPALLLGVAYDYTKGYGLGNAKYHQGMLGADYFLSKRTDVYIDGVYQHASGTDSTNQTAVANINGLSPSSTSNQVAAVVGIRHKF</sequence>
<evidence type="ECO:0000256" key="9">
    <source>
        <dbReference type="ARBA" id="ARBA00023136"/>
    </source>
</evidence>
<name>A0A158DE85_9BURK</name>
<keyword evidence="10" id="KW-0998">Cell outer membrane</keyword>
<proteinExistence type="predicted"/>
<dbReference type="PANTHER" id="PTHR34501:SF9">
    <property type="entry name" value="MAJOR OUTER MEMBRANE PROTEIN P.IA"/>
    <property type="match status" value="1"/>
</dbReference>
<keyword evidence="6 11" id="KW-0732">Signal</keyword>
<dbReference type="OrthoDB" id="8982743at2"/>
<accession>A0A158DE85</accession>
<dbReference type="InterPro" id="IPR001702">
    <property type="entry name" value="Porin_Gram-ve"/>
</dbReference>
<organism evidence="13 14">
    <name type="scientific">Caballeronia catudaia</name>
    <dbReference type="NCBI Taxonomy" id="1777136"/>
    <lineage>
        <taxon>Bacteria</taxon>
        <taxon>Pseudomonadati</taxon>
        <taxon>Pseudomonadota</taxon>
        <taxon>Betaproteobacteria</taxon>
        <taxon>Burkholderiales</taxon>
        <taxon>Burkholderiaceae</taxon>
        <taxon>Caballeronia</taxon>
    </lineage>
</organism>
<dbReference type="GO" id="GO:0034220">
    <property type="term" value="P:monoatomic ion transmembrane transport"/>
    <property type="evidence" value="ECO:0007669"/>
    <property type="project" value="InterPro"/>
</dbReference>
<feature type="domain" description="Porin" evidence="12">
    <location>
        <begin position="7"/>
        <end position="359"/>
    </location>
</feature>
<evidence type="ECO:0000256" key="5">
    <source>
        <dbReference type="ARBA" id="ARBA00022692"/>
    </source>
</evidence>
<dbReference type="Pfam" id="PF13609">
    <property type="entry name" value="Porin_4"/>
    <property type="match status" value="1"/>
</dbReference>
<comment type="subunit">
    <text evidence="2">Homotrimer.</text>
</comment>
<dbReference type="GO" id="GO:0009279">
    <property type="term" value="C:cell outer membrane"/>
    <property type="evidence" value="ECO:0007669"/>
    <property type="project" value="UniProtKB-SubCell"/>
</dbReference>
<comment type="caution">
    <text evidence="13">The sequence shown here is derived from an EMBL/GenBank/DDBJ whole genome shotgun (WGS) entry which is preliminary data.</text>
</comment>
<evidence type="ECO:0000259" key="12">
    <source>
        <dbReference type="Pfam" id="PF13609"/>
    </source>
</evidence>
<evidence type="ECO:0000256" key="4">
    <source>
        <dbReference type="ARBA" id="ARBA00022452"/>
    </source>
</evidence>
<gene>
    <name evidence="13" type="ORF">AWB75_06576</name>
</gene>
<dbReference type="PRINTS" id="PR00184">
    <property type="entry name" value="NEISSPPORIN"/>
</dbReference>
<keyword evidence="3" id="KW-0813">Transport</keyword>
<dbReference type="InterPro" id="IPR002299">
    <property type="entry name" value="Porin_Neis"/>
</dbReference>
<dbReference type="PRINTS" id="PR00182">
    <property type="entry name" value="ECOLNEIPORIN"/>
</dbReference>
<evidence type="ECO:0000256" key="3">
    <source>
        <dbReference type="ARBA" id="ARBA00022448"/>
    </source>
</evidence>
<keyword evidence="5" id="KW-0812">Transmembrane</keyword>
<evidence type="ECO:0000256" key="8">
    <source>
        <dbReference type="ARBA" id="ARBA00023114"/>
    </source>
</evidence>
<dbReference type="EMBL" id="FCOF02000061">
    <property type="protein sequence ID" value="SAK92720.1"/>
    <property type="molecule type" value="Genomic_DNA"/>
</dbReference>
<comment type="subcellular location">
    <subcellularLocation>
        <location evidence="1">Cell outer membrane</location>
        <topology evidence="1">Multi-pass membrane protein</topology>
    </subcellularLocation>
</comment>
<keyword evidence="4" id="KW-1134">Transmembrane beta strand</keyword>
<evidence type="ECO:0000256" key="10">
    <source>
        <dbReference type="ARBA" id="ARBA00023237"/>
    </source>
</evidence>
<evidence type="ECO:0000256" key="7">
    <source>
        <dbReference type="ARBA" id="ARBA00023065"/>
    </source>
</evidence>
<dbReference type="InterPro" id="IPR033900">
    <property type="entry name" value="Gram_neg_porin_domain"/>
</dbReference>
<dbReference type="PANTHER" id="PTHR34501">
    <property type="entry name" value="PROTEIN YDDL-RELATED"/>
    <property type="match status" value="1"/>
</dbReference>
<feature type="chain" id="PRO_5007624061" evidence="11">
    <location>
        <begin position="21"/>
        <end position="394"/>
    </location>
</feature>
<dbReference type="Gene3D" id="2.40.160.10">
    <property type="entry name" value="Porin"/>
    <property type="match status" value="1"/>
</dbReference>
<reference evidence="13" key="1">
    <citation type="submission" date="2016-01" db="EMBL/GenBank/DDBJ databases">
        <authorList>
            <person name="Peeters C."/>
        </authorList>
    </citation>
    <scope>NUCLEOTIDE SEQUENCE [LARGE SCALE GENOMIC DNA]</scope>
    <source>
        <strain evidence="13">LMG 29318</strain>
    </source>
</reference>
<keyword evidence="9" id="KW-0472">Membrane</keyword>
<evidence type="ECO:0000256" key="1">
    <source>
        <dbReference type="ARBA" id="ARBA00004571"/>
    </source>
</evidence>
<feature type="signal peptide" evidence="11">
    <location>
        <begin position="1"/>
        <end position="20"/>
    </location>
</feature>
<dbReference type="GO" id="GO:0046930">
    <property type="term" value="C:pore complex"/>
    <property type="evidence" value="ECO:0007669"/>
    <property type="project" value="UniProtKB-KW"/>
</dbReference>
<keyword evidence="7" id="KW-0406">Ion transport</keyword>
<dbReference type="InterPro" id="IPR023614">
    <property type="entry name" value="Porin_dom_sf"/>
</dbReference>
<evidence type="ECO:0000256" key="6">
    <source>
        <dbReference type="ARBA" id="ARBA00022729"/>
    </source>
</evidence>
<keyword evidence="14" id="KW-1185">Reference proteome</keyword>
<dbReference type="GO" id="GO:0015288">
    <property type="term" value="F:porin activity"/>
    <property type="evidence" value="ECO:0007669"/>
    <property type="project" value="UniProtKB-KW"/>
</dbReference>
<protein>
    <submittedName>
        <fullName evidence="13">Porin</fullName>
    </submittedName>
</protein>
<dbReference type="RefSeq" id="WP_061128196.1">
    <property type="nucleotide sequence ID" value="NZ_FCOF02000061.1"/>
</dbReference>
<dbReference type="InterPro" id="IPR050298">
    <property type="entry name" value="Gram-neg_bact_OMP"/>
</dbReference>
<evidence type="ECO:0000313" key="13">
    <source>
        <dbReference type="EMBL" id="SAK92720.1"/>
    </source>
</evidence>
<dbReference type="SUPFAM" id="SSF56935">
    <property type="entry name" value="Porins"/>
    <property type="match status" value="1"/>
</dbReference>
<evidence type="ECO:0000313" key="14">
    <source>
        <dbReference type="Proteomes" id="UP000054870"/>
    </source>
</evidence>
<keyword evidence="8" id="KW-0626">Porin</keyword>
<dbReference type="Proteomes" id="UP000054870">
    <property type="component" value="Unassembled WGS sequence"/>
</dbReference>
<dbReference type="AlphaFoldDB" id="A0A158DE85"/>
<evidence type="ECO:0000256" key="2">
    <source>
        <dbReference type="ARBA" id="ARBA00011233"/>
    </source>
</evidence>
<evidence type="ECO:0000256" key="11">
    <source>
        <dbReference type="SAM" id="SignalP"/>
    </source>
</evidence>
<dbReference type="CDD" id="cd00342">
    <property type="entry name" value="gram_neg_porins"/>
    <property type="match status" value="1"/>
</dbReference>